<dbReference type="GO" id="GO:0009307">
    <property type="term" value="P:DNA restriction-modification system"/>
    <property type="evidence" value="ECO:0007669"/>
    <property type="project" value="UniProtKB-KW"/>
</dbReference>
<keyword evidence="5" id="KW-0255">Endonuclease</keyword>
<keyword evidence="5" id="KW-0540">Nuclease</keyword>
<dbReference type="Proteomes" id="UP000233375">
    <property type="component" value="Unassembled WGS sequence"/>
</dbReference>
<dbReference type="Gene3D" id="3.90.220.20">
    <property type="entry name" value="DNA methylase specificity domains"/>
    <property type="match status" value="2"/>
</dbReference>
<dbReference type="InterPro" id="IPR000055">
    <property type="entry name" value="Restrct_endonuc_typeI_TRD"/>
</dbReference>
<dbReference type="Pfam" id="PF01420">
    <property type="entry name" value="Methylase_S"/>
    <property type="match status" value="2"/>
</dbReference>
<evidence type="ECO:0000256" key="3">
    <source>
        <dbReference type="ARBA" id="ARBA00023125"/>
    </source>
</evidence>
<evidence type="ECO:0000256" key="2">
    <source>
        <dbReference type="ARBA" id="ARBA00022747"/>
    </source>
</evidence>
<gene>
    <name evidence="5" type="ORF">CWS01_07810</name>
</gene>
<keyword evidence="6" id="KW-1185">Reference proteome</keyword>
<dbReference type="AlphaFoldDB" id="A0A2N0Z458"/>
<organism evidence="5 6">
    <name type="scientific">Niallia nealsonii</name>
    <dbReference type="NCBI Taxonomy" id="115979"/>
    <lineage>
        <taxon>Bacteria</taxon>
        <taxon>Bacillati</taxon>
        <taxon>Bacillota</taxon>
        <taxon>Bacilli</taxon>
        <taxon>Bacillales</taxon>
        <taxon>Bacillaceae</taxon>
        <taxon>Niallia</taxon>
    </lineage>
</organism>
<dbReference type="GO" id="GO:0004519">
    <property type="term" value="F:endonuclease activity"/>
    <property type="evidence" value="ECO:0007669"/>
    <property type="project" value="UniProtKB-KW"/>
</dbReference>
<dbReference type="InterPro" id="IPR044946">
    <property type="entry name" value="Restrct_endonuc_typeI_TRD_sf"/>
</dbReference>
<comment type="caution">
    <text evidence="5">The sequence shown here is derived from an EMBL/GenBank/DDBJ whole genome shotgun (WGS) entry which is preliminary data.</text>
</comment>
<feature type="domain" description="Type I restriction modification DNA specificity" evidence="4">
    <location>
        <begin position="3"/>
        <end position="185"/>
    </location>
</feature>
<comment type="similarity">
    <text evidence="1">Belongs to the type-I restriction system S methylase family.</text>
</comment>
<dbReference type="EMBL" id="PISE01000015">
    <property type="protein sequence ID" value="PKG24286.1"/>
    <property type="molecule type" value="Genomic_DNA"/>
</dbReference>
<dbReference type="GO" id="GO:0003677">
    <property type="term" value="F:DNA binding"/>
    <property type="evidence" value="ECO:0007669"/>
    <property type="project" value="UniProtKB-KW"/>
</dbReference>
<keyword evidence="5" id="KW-0378">Hydrolase</keyword>
<protein>
    <submittedName>
        <fullName evidence="5">Restriction endonuclease subunit S</fullName>
    </submittedName>
</protein>
<evidence type="ECO:0000256" key="1">
    <source>
        <dbReference type="ARBA" id="ARBA00010923"/>
    </source>
</evidence>
<reference evidence="5 6" key="1">
    <citation type="journal article" date="2003" name="Int. J. Syst. Evol. Microbiol.">
        <title>Bacillus nealsonii sp. nov., isolated from a spacecraft-assembly facility, whose spores are gamma-radiation resistant.</title>
        <authorList>
            <person name="Venkateswaran K."/>
            <person name="Kempf M."/>
            <person name="Chen F."/>
            <person name="Satomi M."/>
            <person name="Nicholson W."/>
            <person name="Kern R."/>
        </authorList>
    </citation>
    <scope>NUCLEOTIDE SEQUENCE [LARGE SCALE GENOMIC DNA]</scope>
    <source>
        <strain evidence="5 6">FO-92</strain>
    </source>
</reference>
<keyword evidence="2" id="KW-0680">Restriction system</keyword>
<evidence type="ECO:0000259" key="4">
    <source>
        <dbReference type="Pfam" id="PF01420"/>
    </source>
</evidence>
<evidence type="ECO:0000313" key="5">
    <source>
        <dbReference type="EMBL" id="PKG24286.1"/>
    </source>
</evidence>
<evidence type="ECO:0000313" key="6">
    <source>
        <dbReference type="Proteomes" id="UP000233375"/>
    </source>
</evidence>
<dbReference type="PANTHER" id="PTHR30408">
    <property type="entry name" value="TYPE-1 RESTRICTION ENZYME ECOKI SPECIFICITY PROTEIN"/>
    <property type="match status" value="1"/>
</dbReference>
<keyword evidence="3" id="KW-0238">DNA-binding</keyword>
<dbReference type="PANTHER" id="PTHR30408:SF13">
    <property type="entry name" value="TYPE I RESTRICTION ENZYME HINDI SPECIFICITY SUBUNIT"/>
    <property type="match status" value="1"/>
</dbReference>
<dbReference type="Gene3D" id="1.10.287.1120">
    <property type="entry name" value="Bipartite methylase S protein"/>
    <property type="match status" value="1"/>
</dbReference>
<sequence length="412" mass="47309">MSWKVITLGDLVVDSKIDLQTGPFGTQLKASDYTEEGTPVINVRNIGYGSLRKDRLEFVPDHVVNRLKKHILQRNDIVFGRKGAVDRHLIVTENEYGWMQGSDCIRLRFLTDEINPQYFSYFIMTENHKQWMINQCSNKATMASLNQDVIKRISFQLPDLPTQEKIVDLLSKYDDLIENNTKRITLLDNAARLLYKEWFVHLRFPGNENTQFINELPGGWRNLHLSELVTTQYGFTETAQTDPVGPKFLRGTDINKVNYIDWSSVPYCKINSTDYDKYKLDIGDIVVIRMADPGKVGIVEKEIPSVFASYLVRMKIKDKELMSSYYLFYTLLDSAYQGFVTGVSTGSTRKSASAKLLVDFNLNVPPRSLLNLFDEYIIPLRKEISTLLDQNKALYKAQSLLLPRLMKGEISV</sequence>
<dbReference type="RefSeq" id="WP_101176632.1">
    <property type="nucleotide sequence ID" value="NZ_PISE01000015.1"/>
</dbReference>
<dbReference type="REBASE" id="259575">
    <property type="entry name" value="S.BneFO92ORF7815P"/>
</dbReference>
<name>A0A2N0Z458_9BACI</name>
<feature type="domain" description="Type I restriction modification DNA specificity" evidence="4">
    <location>
        <begin position="268"/>
        <end position="366"/>
    </location>
</feature>
<dbReference type="SUPFAM" id="SSF116734">
    <property type="entry name" value="DNA methylase specificity domain"/>
    <property type="match status" value="2"/>
</dbReference>
<accession>A0A2N0Z458</accession>
<dbReference type="InterPro" id="IPR052021">
    <property type="entry name" value="Type-I_RS_S_subunit"/>
</dbReference>
<proteinExistence type="inferred from homology"/>
<dbReference type="OrthoDB" id="9795776at2"/>